<feature type="transmembrane region" description="Helical" evidence="1">
    <location>
        <begin position="271"/>
        <end position="289"/>
    </location>
</feature>
<feature type="transmembrane region" description="Helical" evidence="1">
    <location>
        <begin position="242"/>
        <end position="259"/>
    </location>
</feature>
<evidence type="ECO:0000313" key="2">
    <source>
        <dbReference type="EMBL" id="SSA33852.1"/>
    </source>
</evidence>
<dbReference type="OrthoDB" id="5043518at2"/>
<feature type="transmembrane region" description="Helical" evidence="1">
    <location>
        <begin position="118"/>
        <end position="138"/>
    </location>
</feature>
<reference evidence="3" key="1">
    <citation type="submission" date="2016-10" db="EMBL/GenBank/DDBJ databases">
        <authorList>
            <person name="Varghese N."/>
            <person name="Submissions S."/>
        </authorList>
    </citation>
    <scope>NUCLEOTIDE SEQUENCE [LARGE SCALE GENOMIC DNA]</scope>
    <source>
        <strain evidence="3">DSM 22951</strain>
    </source>
</reference>
<feature type="transmembrane region" description="Helical" evidence="1">
    <location>
        <begin position="329"/>
        <end position="352"/>
    </location>
</feature>
<keyword evidence="3" id="KW-1185">Reference proteome</keyword>
<feature type="transmembrane region" description="Helical" evidence="1">
    <location>
        <begin position="301"/>
        <end position="323"/>
    </location>
</feature>
<dbReference type="RefSeq" id="WP_109684491.1">
    <property type="nucleotide sequence ID" value="NZ_QGDN01000001.1"/>
</dbReference>
<keyword evidence="1" id="KW-0472">Membrane</keyword>
<protein>
    <recommendedName>
        <fullName evidence="4">Signal transduction histidine kinase</fullName>
    </recommendedName>
</protein>
<feature type="transmembrane region" description="Helical" evidence="1">
    <location>
        <begin position="81"/>
        <end position="98"/>
    </location>
</feature>
<proteinExistence type="predicted"/>
<dbReference type="EMBL" id="UESZ01000001">
    <property type="protein sequence ID" value="SSA33852.1"/>
    <property type="molecule type" value="Genomic_DNA"/>
</dbReference>
<feature type="transmembrane region" description="Helical" evidence="1">
    <location>
        <begin position="46"/>
        <end position="69"/>
    </location>
</feature>
<dbReference type="Proteomes" id="UP000250028">
    <property type="component" value="Unassembled WGS sequence"/>
</dbReference>
<dbReference type="AlphaFoldDB" id="A0A2Y9BTD2"/>
<sequence length="561" mass="59508">MINLGQSWRRVVGSGHFITWPVFPFTGALAVTVMGPLLTLHERADLLPAVLASVAAWVVFAAILAVAAMLERLLSAPVQRAAAVLAGVGVASVSRPFVQDGLMTAFGGHPPDAGQHDLRIVTNVIVWTVTISVIAVAVDAERTRRRVNVLLRQALSQLQSTGQRAAEFDEAARTAIKACTRQFGAEIATWPSRADLADVAGEFAHQRVRPTSHALAQQANGPLPPMHRAVAVDLDEPRRPRLRLPPVGLVVALYLVIFLPYGCFRLSAREVISSLIVLAIGGTLADLVPRRLPHRYLPRRRAVLFLVLSVCVGAGITVSSVVMGHRSGVVVLIPVVAYPMFALAASLCYGAMNSRKVSERRLNAAVAQASRSARLSTATSRTALLTASGLLHRDLQAACVLLAHDPTDNAQILQARAVVEQVGAVFDTNTAGPGWSAFTSLINTWGRVVTIEDRIQDAVRDDLEAQPAAAADAYEVIAEGLLNAVKHAPGAPIRVVGRAVATGAGSSLLVQVISVGARSGASVLRQDSAAARAGAWLHQEPEGVVLEALIPLEHSYTRVVV</sequence>
<accession>A0A2Y9BTD2</accession>
<evidence type="ECO:0000313" key="3">
    <source>
        <dbReference type="Proteomes" id="UP000250028"/>
    </source>
</evidence>
<evidence type="ECO:0008006" key="4">
    <source>
        <dbReference type="Google" id="ProtNLM"/>
    </source>
</evidence>
<keyword evidence="1" id="KW-1133">Transmembrane helix</keyword>
<keyword evidence="1" id="KW-0812">Transmembrane</keyword>
<gene>
    <name evidence="2" type="ORF">SAMN04489750_1149</name>
</gene>
<name>A0A2Y9BTD2_9MICO</name>
<organism evidence="2 3">
    <name type="scientific">Branchiibius hedensis</name>
    <dbReference type="NCBI Taxonomy" id="672460"/>
    <lineage>
        <taxon>Bacteria</taxon>
        <taxon>Bacillati</taxon>
        <taxon>Actinomycetota</taxon>
        <taxon>Actinomycetes</taxon>
        <taxon>Micrococcales</taxon>
        <taxon>Dermacoccaceae</taxon>
        <taxon>Branchiibius</taxon>
    </lineage>
</organism>
<evidence type="ECO:0000256" key="1">
    <source>
        <dbReference type="SAM" id="Phobius"/>
    </source>
</evidence>
<feature type="transmembrane region" description="Helical" evidence="1">
    <location>
        <begin position="20"/>
        <end position="40"/>
    </location>
</feature>